<dbReference type="Proteomes" id="UP001188597">
    <property type="component" value="Unassembled WGS sequence"/>
</dbReference>
<dbReference type="Pfam" id="PF01798">
    <property type="entry name" value="Nop"/>
    <property type="match status" value="1"/>
</dbReference>
<comment type="subcellular location">
    <subcellularLocation>
        <location evidence="1">Nucleus</location>
        <location evidence="1">Nucleolus</location>
    </subcellularLocation>
</comment>
<name>A0AA88VZA3_9ASTE</name>
<dbReference type="InterPro" id="IPR045056">
    <property type="entry name" value="Nop56/Nop58"/>
</dbReference>
<dbReference type="GO" id="GO:0042254">
    <property type="term" value="P:ribosome biogenesis"/>
    <property type="evidence" value="ECO:0007669"/>
    <property type="project" value="UniProtKB-KW"/>
</dbReference>
<dbReference type="FunFam" id="1.10.246.90:FF:000003">
    <property type="entry name" value="Nucleolar protein 58"/>
    <property type="match status" value="1"/>
</dbReference>
<evidence type="ECO:0000256" key="2">
    <source>
        <dbReference type="ARBA" id="ARBA00022517"/>
    </source>
</evidence>
<protein>
    <recommendedName>
        <fullName evidence="5">Nop domain-containing protein</fullName>
    </recommendedName>
</protein>
<dbReference type="PROSITE" id="PS51358">
    <property type="entry name" value="NOP"/>
    <property type="match status" value="1"/>
</dbReference>
<evidence type="ECO:0000313" key="6">
    <source>
        <dbReference type="EMBL" id="KAK3018261.1"/>
    </source>
</evidence>
<evidence type="ECO:0000259" key="5">
    <source>
        <dbReference type="PROSITE" id="PS51358"/>
    </source>
</evidence>
<evidence type="ECO:0000256" key="4">
    <source>
        <dbReference type="SAM" id="MobiDB-lite"/>
    </source>
</evidence>
<dbReference type="InterPro" id="IPR002687">
    <property type="entry name" value="Nop_dom"/>
</dbReference>
<dbReference type="GO" id="GO:0032040">
    <property type="term" value="C:small-subunit processome"/>
    <property type="evidence" value="ECO:0007669"/>
    <property type="project" value="InterPro"/>
</dbReference>
<dbReference type="AlphaFoldDB" id="A0AA88VZA3"/>
<feature type="region of interest" description="Disordered" evidence="4">
    <location>
        <begin position="195"/>
        <end position="216"/>
    </location>
</feature>
<proteinExistence type="predicted"/>
<dbReference type="GO" id="GO:0031428">
    <property type="term" value="C:box C/D methylation guide snoRNP complex"/>
    <property type="evidence" value="ECO:0007669"/>
    <property type="project" value="InterPro"/>
</dbReference>
<evidence type="ECO:0000256" key="3">
    <source>
        <dbReference type="ARBA" id="ARBA00023242"/>
    </source>
</evidence>
<dbReference type="InterPro" id="IPR036070">
    <property type="entry name" value="Nop_dom_sf"/>
</dbReference>
<organism evidence="6 7">
    <name type="scientific">Escallonia herrerae</name>
    <dbReference type="NCBI Taxonomy" id="1293975"/>
    <lineage>
        <taxon>Eukaryota</taxon>
        <taxon>Viridiplantae</taxon>
        <taxon>Streptophyta</taxon>
        <taxon>Embryophyta</taxon>
        <taxon>Tracheophyta</taxon>
        <taxon>Spermatophyta</taxon>
        <taxon>Magnoliopsida</taxon>
        <taxon>eudicotyledons</taxon>
        <taxon>Gunneridae</taxon>
        <taxon>Pentapetalae</taxon>
        <taxon>asterids</taxon>
        <taxon>campanulids</taxon>
        <taxon>Escalloniales</taxon>
        <taxon>Escalloniaceae</taxon>
        <taxon>Escallonia</taxon>
    </lineage>
</organism>
<dbReference type="Gene3D" id="1.10.246.90">
    <property type="entry name" value="Nop domain"/>
    <property type="match status" value="1"/>
</dbReference>
<dbReference type="EMBL" id="JAVXUP010000947">
    <property type="protein sequence ID" value="KAK3018261.1"/>
    <property type="molecule type" value="Genomic_DNA"/>
</dbReference>
<sequence>MNAVAPNLTAHVGELVGARLIAHAGSLMDLAKQPGSTTQILGAEKALFRALKQKHATPKYGLIYHASLIGQASAKHKGKISRSLAAKTALAVRCDAFGDDQDNSIWLENRAKLELRLMNLEGRELGRSAGSAKGKPKMELYNKDRKKGAGALITPAKTYNPSADSVIGQKEQMIPIKVQMGVAGKEASVADEEKKYKKTNKKKKKADAEETGLQNDVFGCAEDADIKLRKKKKQQDAIAEDVELQSEGLEANVKKNKKRKHPGHDEETEKRGKKKE</sequence>
<dbReference type="SUPFAM" id="SSF89124">
    <property type="entry name" value="Nop domain"/>
    <property type="match status" value="1"/>
</dbReference>
<keyword evidence="7" id="KW-1185">Reference proteome</keyword>
<feature type="domain" description="Nop" evidence="5">
    <location>
        <begin position="4"/>
        <end position="122"/>
    </location>
</feature>
<dbReference type="InterPro" id="IPR042239">
    <property type="entry name" value="Nop_C"/>
</dbReference>
<gene>
    <name evidence="6" type="ORF">RJ639_004496</name>
</gene>
<accession>A0AA88VZA3</accession>
<reference evidence="6" key="1">
    <citation type="submission" date="2022-12" db="EMBL/GenBank/DDBJ databases">
        <title>Draft genome assemblies for two species of Escallonia (Escalloniales).</title>
        <authorList>
            <person name="Chanderbali A."/>
            <person name="Dervinis C."/>
            <person name="Anghel I."/>
            <person name="Soltis D."/>
            <person name="Soltis P."/>
            <person name="Zapata F."/>
        </authorList>
    </citation>
    <scope>NUCLEOTIDE SEQUENCE</scope>
    <source>
        <strain evidence="6">UCBG64.0493</strain>
        <tissue evidence="6">Leaf</tissue>
    </source>
</reference>
<dbReference type="PANTHER" id="PTHR10894">
    <property type="entry name" value="NUCLEOLAR PROTEIN 5 NUCLEOLAR PROTEIN NOP5 NOP58"/>
    <property type="match status" value="1"/>
</dbReference>
<keyword evidence="3" id="KW-0539">Nucleus</keyword>
<keyword evidence="2" id="KW-0690">Ribosome biogenesis</keyword>
<evidence type="ECO:0000313" key="7">
    <source>
        <dbReference type="Proteomes" id="UP001188597"/>
    </source>
</evidence>
<feature type="region of interest" description="Disordered" evidence="4">
    <location>
        <begin position="242"/>
        <end position="276"/>
    </location>
</feature>
<dbReference type="GO" id="GO:0030515">
    <property type="term" value="F:snoRNA binding"/>
    <property type="evidence" value="ECO:0007669"/>
    <property type="project" value="InterPro"/>
</dbReference>
<comment type="caution">
    <text evidence="6">The sequence shown here is derived from an EMBL/GenBank/DDBJ whole genome shotgun (WGS) entry which is preliminary data.</text>
</comment>
<feature type="compositionally biased region" description="Basic residues" evidence="4">
    <location>
        <begin position="196"/>
        <end position="205"/>
    </location>
</feature>
<dbReference type="PANTHER" id="PTHR10894:SF1">
    <property type="entry name" value="NUCLEOLAR PROTEIN 58"/>
    <property type="match status" value="1"/>
</dbReference>
<evidence type="ECO:0000256" key="1">
    <source>
        <dbReference type="ARBA" id="ARBA00004604"/>
    </source>
</evidence>